<dbReference type="AlphaFoldDB" id="A0A8B7YYX5"/>
<feature type="transmembrane region" description="Helical" evidence="2">
    <location>
        <begin position="370"/>
        <end position="390"/>
    </location>
</feature>
<keyword evidence="2" id="KW-0472">Membrane</keyword>
<keyword evidence="2" id="KW-0812">Transmembrane</keyword>
<feature type="transmembrane region" description="Helical" evidence="2">
    <location>
        <begin position="466"/>
        <end position="489"/>
    </location>
</feature>
<dbReference type="Gene3D" id="1.20.1250.20">
    <property type="entry name" value="MFS general substrate transporter like domains"/>
    <property type="match status" value="1"/>
</dbReference>
<keyword evidence="4" id="KW-1185">Reference proteome</keyword>
<organism evidence="4 5">
    <name type="scientific">Acanthaster planci</name>
    <name type="common">Crown-of-thorns starfish</name>
    <dbReference type="NCBI Taxonomy" id="133434"/>
    <lineage>
        <taxon>Eukaryota</taxon>
        <taxon>Metazoa</taxon>
        <taxon>Echinodermata</taxon>
        <taxon>Eleutherozoa</taxon>
        <taxon>Asterozoa</taxon>
        <taxon>Asteroidea</taxon>
        <taxon>Valvatacea</taxon>
        <taxon>Valvatida</taxon>
        <taxon>Acanthasteridae</taxon>
        <taxon>Acanthaster</taxon>
    </lineage>
</organism>
<comment type="subcellular location">
    <subcellularLocation>
        <location evidence="1">Membrane</location>
        <topology evidence="1">Multi-pass membrane protein</topology>
    </subcellularLocation>
</comment>
<keyword evidence="2" id="KW-1133">Transmembrane helix</keyword>
<evidence type="ECO:0000256" key="1">
    <source>
        <dbReference type="ARBA" id="ARBA00004141"/>
    </source>
</evidence>
<dbReference type="InterPro" id="IPR050327">
    <property type="entry name" value="Proton-linked_MCT"/>
</dbReference>
<dbReference type="Proteomes" id="UP000694845">
    <property type="component" value="Unplaced"/>
</dbReference>
<dbReference type="InterPro" id="IPR036259">
    <property type="entry name" value="MFS_trans_sf"/>
</dbReference>
<feature type="transmembrane region" description="Helical" evidence="2">
    <location>
        <begin position="434"/>
        <end position="454"/>
    </location>
</feature>
<evidence type="ECO:0000256" key="2">
    <source>
        <dbReference type="SAM" id="Phobius"/>
    </source>
</evidence>
<feature type="domain" description="Major facilitator superfamily (MFS) profile" evidence="3">
    <location>
        <begin position="78"/>
        <end position="521"/>
    </location>
</feature>
<evidence type="ECO:0000313" key="5">
    <source>
        <dbReference type="RefSeq" id="XP_022098549.1"/>
    </source>
</evidence>
<protein>
    <submittedName>
        <fullName evidence="5">Monocarboxylate transporter 13-like isoform X1</fullName>
    </submittedName>
</protein>
<dbReference type="SUPFAM" id="SSF103473">
    <property type="entry name" value="MFS general substrate transporter"/>
    <property type="match status" value="1"/>
</dbReference>
<dbReference type="GO" id="GO:0008028">
    <property type="term" value="F:monocarboxylic acid transmembrane transporter activity"/>
    <property type="evidence" value="ECO:0007669"/>
    <property type="project" value="TreeGrafter"/>
</dbReference>
<reference evidence="5" key="1">
    <citation type="submission" date="2025-08" db="UniProtKB">
        <authorList>
            <consortium name="RefSeq"/>
        </authorList>
    </citation>
    <scope>IDENTIFICATION</scope>
</reference>
<dbReference type="GeneID" id="110983543"/>
<dbReference type="PANTHER" id="PTHR11360">
    <property type="entry name" value="MONOCARBOXYLATE TRANSPORTER"/>
    <property type="match status" value="1"/>
</dbReference>
<proteinExistence type="predicted"/>
<feature type="transmembrane region" description="Helical" evidence="2">
    <location>
        <begin position="341"/>
        <end position="364"/>
    </location>
</feature>
<feature type="transmembrane region" description="Helical" evidence="2">
    <location>
        <begin position="170"/>
        <end position="193"/>
    </location>
</feature>
<feature type="transmembrane region" description="Helical" evidence="2">
    <location>
        <begin position="232"/>
        <end position="252"/>
    </location>
</feature>
<feature type="transmembrane region" description="Helical" evidence="2">
    <location>
        <begin position="145"/>
        <end position="164"/>
    </location>
</feature>
<evidence type="ECO:0000313" key="4">
    <source>
        <dbReference type="Proteomes" id="UP000694845"/>
    </source>
</evidence>
<dbReference type="CDD" id="cd17352">
    <property type="entry name" value="MFS_MCT_SLC16"/>
    <property type="match status" value="1"/>
</dbReference>
<dbReference type="InterPro" id="IPR020846">
    <property type="entry name" value="MFS_dom"/>
</dbReference>
<feature type="transmembrane region" description="Helical" evidence="2">
    <location>
        <begin position="205"/>
        <end position="226"/>
    </location>
</feature>
<dbReference type="KEGG" id="aplc:110983543"/>
<sequence length="530" mass="57025">MLCVYIASSYVIPNGNGDKTFQSVIGICGFKVRFLCFCSHDYVSLEPRTPLCRQSVKRRRRGYMSSPGVAPDGGWGWFVLLAAHSTLIFREGIAKCLGVFLPTFRDVFGTSTSLIGMISSLCVTFADFTGLISGPLCQRFGCRPVAVVGGIFASSGLIIAAFFAQTTLQLSWLLAVAGIGLGLALTPSLVMISRYFDKRYSMANGLAYSGSGVGILTLAPLSQVLIDTYGWRGALSIIGAMCLHVTACGALLRPLRGYDHGKKDEEKHAIGRRYQRIPSNCDENGIDSCADTEEDTITPGAMGLSEPEKECKRSCCRSCCSSCWESSEGILGLSLFTEPPFVLLMVVQFCGRFTYMGWLIYLIPHAIEKGISPIDATFLASVAGVTNIIARASHGVLVDRKCLTATQLLAVAAILAAVSLLLDPVLNTFNTLTAASLAYGLASGIYFPISVVVVKEAVNPAKFANALGWSYGFAGVGRMLAGFVTGWLFDYFGNYDISFIVLGSIQLSAVFLLLVSCLIEYCRKSRKIGL</sequence>
<dbReference type="PROSITE" id="PS50850">
    <property type="entry name" value="MFS"/>
    <property type="match status" value="1"/>
</dbReference>
<feature type="transmembrane region" description="Helical" evidence="2">
    <location>
        <begin position="114"/>
        <end position="133"/>
    </location>
</feature>
<gene>
    <name evidence="5" type="primary">LOC110983543</name>
</gene>
<accession>A0A8B7YYX5</accession>
<dbReference type="InterPro" id="IPR011701">
    <property type="entry name" value="MFS"/>
</dbReference>
<evidence type="ECO:0000259" key="3">
    <source>
        <dbReference type="PROSITE" id="PS50850"/>
    </source>
</evidence>
<dbReference type="OrthoDB" id="410267at2759"/>
<dbReference type="PANTHER" id="PTHR11360:SF303">
    <property type="entry name" value="MAJOR FACILITATOR SUPERFAMILY (MFS) PROFILE DOMAIN-CONTAINING PROTEIN"/>
    <property type="match status" value="1"/>
</dbReference>
<dbReference type="Pfam" id="PF07690">
    <property type="entry name" value="MFS_1"/>
    <property type="match status" value="1"/>
</dbReference>
<feature type="transmembrane region" description="Helical" evidence="2">
    <location>
        <begin position="402"/>
        <end position="422"/>
    </location>
</feature>
<dbReference type="GO" id="GO:0016020">
    <property type="term" value="C:membrane"/>
    <property type="evidence" value="ECO:0007669"/>
    <property type="project" value="UniProtKB-SubCell"/>
</dbReference>
<feature type="transmembrane region" description="Helical" evidence="2">
    <location>
        <begin position="495"/>
        <end position="519"/>
    </location>
</feature>
<dbReference type="RefSeq" id="XP_022098549.1">
    <property type="nucleotide sequence ID" value="XM_022242857.1"/>
</dbReference>
<name>A0A8B7YYX5_ACAPL</name>